<dbReference type="InterPro" id="IPR051012">
    <property type="entry name" value="CellSynth/LPSAsmb/PSIAsmb"/>
</dbReference>
<dbReference type="AlphaFoldDB" id="A0A086A254"/>
<feature type="chain" id="PRO_5001801981" description="Tetratricopeptide TPR1 repeat-containing protein" evidence="4">
    <location>
        <begin position="28"/>
        <end position="549"/>
    </location>
</feature>
<dbReference type="SMART" id="SM00028">
    <property type="entry name" value="TPR"/>
    <property type="match status" value="7"/>
</dbReference>
<keyword evidence="6" id="KW-1185">Reference proteome</keyword>
<dbReference type="OrthoDB" id="638548at2"/>
<dbReference type="PANTHER" id="PTHR45586">
    <property type="entry name" value="TPR REPEAT-CONTAINING PROTEIN PA4667"/>
    <property type="match status" value="1"/>
</dbReference>
<evidence type="ECO:0000256" key="2">
    <source>
        <dbReference type="ARBA" id="ARBA00022803"/>
    </source>
</evidence>
<dbReference type="Gene3D" id="1.25.40.10">
    <property type="entry name" value="Tetratricopeptide repeat domain"/>
    <property type="match status" value="4"/>
</dbReference>
<dbReference type="Pfam" id="PF13174">
    <property type="entry name" value="TPR_6"/>
    <property type="match status" value="1"/>
</dbReference>
<dbReference type="SUPFAM" id="SSF81901">
    <property type="entry name" value="HCP-like"/>
    <property type="match status" value="1"/>
</dbReference>
<name>A0A086A254_9FLAO</name>
<dbReference type="RefSeq" id="WP_034714288.1">
    <property type="nucleotide sequence ID" value="NZ_JAODPJ010000010.1"/>
</dbReference>
<dbReference type="Pfam" id="PF13181">
    <property type="entry name" value="TPR_8"/>
    <property type="match status" value="2"/>
</dbReference>
<dbReference type="PANTHER" id="PTHR45586:SF1">
    <property type="entry name" value="LIPOPOLYSACCHARIDE ASSEMBLY PROTEIN B"/>
    <property type="match status" value="1"/>
</dbReference>
<gene>
    <name evidence="5" type="ORF">IW15_18895</name>
</gene>
<keyword evidence="1" id="KW-0677">Repeat</keyword>
<evidence type="ECO:0000313" key="5">
    <source>
        <dbReference type="EMBL" id="KFF10768.1"/>
    </source>
</evidence>
<feature type="signal peptide" evidence="4">
    <location>
        <begin position="1"/>
        <end position="27"/>
    </location>
</feature>
<evidence type="ECO:0000313" key="6">
    <source>
        <dbReference type="Proteomes" id="UP000028705"/>
    </source>
</evidence>
<evidence type="ECO:0000256" key="3">
    <source>
        <dbReference type="PROSITE-ProRule" id="PRU00339"/>
    </source>
</evidence>
<feature type="repeat" description="TPR" evidence="3">
    <location>
        <begin position="169"/>
        <end position="202"/>
    </location>
</feature>
<evidence type="ECO:0000256" key="1">
    <source>
        <dbReference type="ARBA" id="ARBA00022737"/>
    </source>
</evidence>
<sequence>MKDIMNMNVKKIAFGAAVVFFANFASAQTLQDGINSVDSDKYAQAKTNFTDMIAKAPTAENYFYLGNTFLRQGDPDYAKATESFNKGLAADSKSYLNKIGLATVKLGKGDKSAIAEIQKVVTDSKEKDAEVLFRAAEALTLFEKNNSPDLAIQFLNKAIERAQKKEVPANYYYTLGDAYRLKKNPGDAMSAYDKALPLAKNKASVYTRMGTLWMAAQLWQKAKESIDKAIAVDPTYAPAYKALASYDIRYQENAKATQDLINYTKYADEDPYTLLEISKLYFTNEDYTNSKAVLDKIFDKINDPIKFKLRAYQLYADGKYADAKQNMDTFVSQAEQSRVQPSDQGLQGLIAAGLAKTETDAAKKSALNAEAQQKIAIAKAAKDETMKWDMELAKISGGGASQADADSGPTNATIDALKKQAAADPKNTDVLYKLATAYQDAKNWNGAILTWQKVIVLLPDWAPAYYSQGYSYQQAGNNEAAKLAYEKFIATVKPADQEANKQILSYAYFAVAYISKTSDVAKAKDYVAKSLQLDPTYQDAVKLNAELNK</sequence>
<proteinExistence type="predicted"/>
<accession>A0A086A254</accession>
<dbReference type="EMBL" id="JPRH01000009">
    <property type="protein sequence ID" value="KFF10768.1"/>
    <property type="molecule type" value="Genomic_DNA"/>
</dbReference>
<dbReference type="STRING" id="445961.IW15_18895"/>
<organism evidence="5 6">
    <name type="scientific">Chryseobacterium soli</name>
    <dbReference type="NCBI Taxonomy" id="445961"/>
    <lineage>
        <taxon>Bacteria</taxon>
        <taxon>Pseudomonadati</taxon>
        <taxon>Bacteroidota</taxon>
        <taxon>Flavobacteriia</taxon>
        <taxon>Flavobacteriales</taxon>
        <taxon>Weeksellaceae</taxon>
        <taxon>Chryseobacterium group</taxon>
        <taxon>Chryseobacterium</taxon>
    </lineage>
</organism>
<evidence type="ECO:0008006" key="7">
    <source>
        <dbReference type="Google" id="ProtNLM"/>
    </source>
</evidence>
<dbReference type="eggNOG" id="COG4235">
    <property type="taxonomic scope" value="Bacteria"/>
</dbReference>
<dbReference type="InterPro" id="IPR019734">
    <property type="entry name" value="TPR_rpt"/>
</dbReference>
<keyword evidence="4" id="KW-0732">Signal</keyword>
<comment type="caution">
    <text evidence="5">The sequence shown here is derived from an EMBL/GenBank/DDBJ whole genome shotgun (WGS) entry which is preliminary data.</text>
</comment>
<protein>
    <recommendedName>
        <fullName evidence="7">Tetratricopeptide TPR1 repeat-containing protein</fullName>
    </recommendedName>
</protein>
<dbReference type="InterPro" id="IPR011990">
    <property type="entry name" value="TPR-like_helical_dom_sf"/>
</dbReference>
<evidence type="ECO:0000256" key="4">
    <source>
        <dbReference type="SAM" id="SignalP"/>
    </source>
</evidence>
<dbReference type="Proteomes" id="UP000028705">
    <property type="component" value="Unassembled WGS sequence"/>
</dbReference>
<reference evidence="5 6" key="1">
    <citation type="submission" date="2014-07" db="EMBL/GenBank/DDBJ databases">
        <title>Genome of Chryseobacterium soli DSM 19298.</title>
        <authorList>
            <person name="Stropko S.J."/>
            <person name="Pipes S.E."/>
            <person name="Newman J."/>
        </authorList>
    </citation>
    <scope>NUCLEOTIDE SEQUENCE [LARGE SCALE GENOMIC DNA]</scope>
    <source>
        <strain evidence="5 6">DSM 19298</strain>
    </source>
</reference>
<dbReference type="SUPFAM" id="SSF48452">
    <property type="entry name" value="TPR-like"/>
    <property type="match status" value="2"/>
</dbReference>
<feature type="repeat" description="TPR" evidence="3">
    <location>
        <begin position="203"/>
        <end position="236"/>
    </location>
</feature>
<dbReference type="PROSITE" id="PS50005">
    <property type="entry name" value="TPR"/>
    <property type="match status" value="2"/>
</dbReference>
<dbReference type="eggNOG" id="COG0457">
    <property type="taxonomic scope" value="Bacteria"/>
</dbReference>
<keyword evidence="2 3" id="KW-0802">TPR repeat</keyword>